<dbReference type="AlphaFoldDB" id="A0A6J6WFN3"/>
<sequence>MEELLYDVNATEAVCAPVRLMVARTISPFAPTETGPVDGPFKPLNETNTTSPALGLDGEFERVIVSVKVLVVVAVAPATVLFRNNAPGNDTEVGP</sequence>
<gene>
    <name evidence="1" type="ORF">UFOPK2938_00790</name>
</gene>
<dbReference type="EMBL" id="CAEZZX010000153">
    <property type="protein sequence ID" value="CAB4782064.1"/>
    <property type="molecule type" value="Genomic_DNA"/>
</dbReference>
<name>A0A6J6WFN3_9ZZZZ</name>
<reference evidence="1" key="1">
    <citation type="submission" date="2020-05" db="EMBL/GenBank/DDBJ databases">
        <authorList>
            <person name="Chiriac C."/>
            <person name="Salcher M."/>
            <person name="Ghai R."/>
            <person name="Kavagutti S V."/>
        </authorList>
    </citation>
    <scope>NUCLEOTIDE SEQUENCE</scope>
</reference>
<evidence type="ECO:0000313" key="1">
    <source>
        <dbReference type="EMBL" id="CAB4782064.1"/>
    </source>
</evidence>
<organism evidence="1">
    <name type="scientific">freshwater metagenome</name>
    <dbReference type="NCBI Taxonomy" id="449393"/>
    <lineage>
        <taxon>unclassified sequences</taxon>
        <taxon>metagenomes</taxon>
        <taxon>ecological metagenomes</taxon>
    </lineage>
</organism>
<protein>
    <submittedName>
        <fullName evidence="1">Unannotated protein</fullName>
    </submittedName>
</protein>
<accession>A0A6J6WFN3</accession>
<proteinExistence type="predicted"/>